<dbReference type="EMBL" id="JACJQL010000103">
    <property type="protein sequence ID" value="MBD2255536.1"/>
    <property type="molecule type" value="Genomic_DNA"/>
</dbReference>
<reference evidence="1 2" key="1">
    <citation type="journal article" date="2020" name="ISME J.">
        <title>Comparative genomics reveals insights into cyanobacterial evolution and habitat adaptation.</title>
        <authorList>
            <person name="Chen M.Y."/>
            <person name="Teng W.K."/>
            <person name="Zhao L."/>
            <person name="Hu C.X."/>
            <person name="Zhou Y.K."/>
            <person name="Han B.P."/>
            <person name="Song L.R."/>
            <person name="Shu W.S."/>
        </authorList>
    </citation>
    <scope>NUCLEOTIDE SEQUENCE [LARGE SCALE GENOMIC DNA]</scope>
    <source>
        <strain evidence="1 2">FACHB-3921</strain>
    </source>
</reference>
<organism evidence="1 2">
    <name type="scientific">Nostoc parmelioides FACHB-3921</name>
    <dbReference type="NCBI Taxonomy" id="2692909"/>
    <lineage>
        <taxon>Bacteria</taxon>
        <taxon>Bacillati</taxon>
        <taxon>Cyanobacteriota</taxon>
        <taxon>Cyanophyceae</taxon>
        <taxon>Nostocales</taxon>
        <taxon>Nostocaceae</taxon>
        <taxon>Nostoc</taxon>
    </lineage>
</organism>
<evidence type="ECO:0000313" key="2">
    <source>
        <dbReference type="Proteomes" id="UP000621307"/>
    </source>
</evidence>
<accession>A0ABR8BRS3</accession>
<gene>
    <name evidence="1" type="ORF">H6G14_30485</name>
</gene>
<evidence type="ECO:0000313" key="1">
    <source>
        <dbReference type="EMBL" id="MBD2255536.1"/>
    </source>
</evidence>
<keyword evidence="2" id="KW-1185">Reference proteome</keyword>
<dbReference type="Proteomes" id="UP000621307">
    <property type="component" value="Unassembled WGS sequence"/>
</dbReference>
<proteinExistence type="predicted"/>
<dbReference type="RefSeq" id="WP_190572497.1">
    <property type="nucleotide sequence ID" value="NZ_JACJQL010000103.1"/>
</dbReference>
<sequence length="83" mass="9446">MTSYPPGDAPYVATATVTPVPYGGKPAYRAGLTNYQFPSRQKLIYFFVVHMYYFLSQSFLEDILLIIENNTQSNFGLQMPCHN</sequence>
<name>A0ABR8BRS3_9NOSO</name>
<protein>
    <submittedName>
        <fullName evidence="1">Uncharacterized protein</fullName>
    </submittedName>
</protein>
<comment type="caution">
    <text evidence="1">The sequence shown here is derived from an EMBL/GenBank/DDBJ whole genome shotgun (WGS) entry which is preliminary data.</text>
</comment>